<evidence type="ECO:0000313" key="2">
    <source>
        <dbReference type="Proteomes" id="UP001266305"/>
    </source>
</evidence>
<dbReference type="Gene3D" id="3.30.160.20">
    <property type="match status" value="1"/>
</dbReference>
<evidence type="ECO:0000313" key="1">
    <source>
        <dbReference type="EMBL" id="KAK2095425.1"/>
    </source>
</evidence>
<gene>
    <name evidence="1" type="ORF">P7K49_026841</name>
</gene>
<protein>
    <submittedName>
        <fullName evidence="1">Uncharacterized protein</fullName>
    </submittedName>
</protein>
<comment type="caution">
    <text evidence="1">The sequence shown here is derived from an EMBL/GenBank/DDBJ whole genome shotgun (WGS) entry which is preliminary data.</text>
</comment>
<dbReference type="Proteomes" id="UP001266305">
    <property type="component" value="Unassembled WGS sequence"/>
</dbReference>
<proteinExistence type="predicted"/>
<sequence>MPRMAMRQSLRMTTSPLLWSPTWMVFGTWTQDAPGILYEIQWREDPVFLQLLLGSLGALGPACCHVLSELSEEWVFHVSYLDIKELSLSGLCQCLVELST</sequence>
<name>A0ABQ9UF82_SAGOE</name>
<keyword evidence="2" id="KW-1185">Reference proteome</keyword>
<dbReference type="EMBL" id="JASSZA010000013">
    <property type="protein sequence ID" value="KAK2095425.1"/>
    <property type="molecule type" value="Genomic_DNA"/>
</dbReference>
<accession>A0ABQ9UF82</accession>
<organism evidence="1 2">
    <name type="scientific">Saguinus oedipus</name>
    <name type="common">Cotton-top tamarin</name>
    <name type="synonym">Oedipomidas oedipus</name>
    <dbReference type="NCBI Taxonomy" id="9490"/>
    <lineage>
        <taxon>Eukaryota</taxon>
        <taxon>Metazoa</taxon>
        <taxon>Chordata</taxon>
        <taxon>Craniata</taxon>
        <taxon>Vertebrata</taxon>
        <taxon>Euteleostomi</taxon>
        <taxon>Mammalia</taxon>
        <taxon>Eutheria</taxon>
        <taxon>Euarchontoglires</taxon>
        <taxon>Primates</taxon>
        <taxon>Haplorrhini</taxon>
        <taxon>Platyrrhini</taxon>
        <taxon>Cebidae</taxon>
        <taxon>Callitrichinae</taxon>
        <taxon>Saguinus</taxon>
    </lineage>
</organism>
<reference evidence="1 2" key="1">
    <citation type="submission" date="2023-05" db="EMBL/GenBank/DDBJ databases">
        <title>B98-5 Cell Line De Novo Hybrid Assembly: An Optical Mapping Approach.</title>
        <authorList>
            <person name="Kananen K."/>
            <person name="Auerbach J.A."/>
            <person name="Kautto E."/>
            <person name="Blachly J.S."/>
        </authorList>
    </citation>
    <scope>NUCLEOTIDE SEQUENCE [LARGE SCALE GENOMIC DNA]</scope>
    <source>
        <strain evidence="1">B95-8</strain>
        <tissue evidence="1">Cell line</tissue>
    </source>
</reference>